<evidence type="ECO:0000256" key="1">
    <source>
        <dbReference type="SAM" id="MobiDB-lite"/>
    </source>
</evidence>
<evidence type="ECO:0000313" key="3">
    <source>
        <dbReference type="Proteomes" id="UP000038010"/>
    </source>
</evidence>
<name>A0A0N1HB46_9EURO</name>
<evidence type="ECO:0000313" key="2">
    <source>
        <dbReference type="EMBL" id="KPI45626.1"/>
    </source>
</evidence>
<feature type="region of interest" description="Disordered" evidence="1">
    <location>
        <begin position="126"/>
        <end position="158"/>
    </location>
</feature>
<accession>A0A0N1HB46</accession>
<dbReference type="RefSeq" id="XP_018005589.1">
    <property type="nucleotide sequence ID" value="XM_018145296.1"/>
</dbReference>
<dbReference type="EMBL" id="LFJN01000001">
    <property type="protein sequence ID" value="KPI45626.1"/>
    <property type="molecule type" value="Genomic_DNA"/>
</dbReference>
<keyword evidence="3" id="KW-1185">Reference proteome</keyword>
<gene>
    <name evidence="2" type="ORF">AB675_510</name>
</gene>
<dbReference type="GeneID" id="28737165"/>
<sequence>MAPIRRYLRISRHSVLECRIFLENHADRDRWLLNPQDPALNRIFEAVKPYVLPKLREENERVKSKGKKKKSIKDVIVKDDFQVAVFLTEATTRHALMIKNKTFEDREPIKSNSSKMLDADRAPVTIADESDDDDGRLADIPMATNDSDNEESVPSAASAVARDDKKKLAFTTTYDGFNIWGFVLVLMVERKGGPGKKTSSKGEAHGQALMEEWIATQREQLED</sequence>
<proteinExistence type="predicted"/>
<dbReference type="Proteomes" id="UP000038010">
    <property type="component" value="Unassembled WGS sequence"/>
</dbReference>
<dbReference type="PANTHER" id="PTHR40635:SF1">
    <property type="match status" value="1"/>
</dbReference>
<comment type="caution">
    <text evidence="2">The sequence shown here is derived from an EMBL/GenBank/DDBJ whole genome shotgun (WGS) entry which is preliminary data.</text>
</comment>
<dbReference type="VEuPathDB" id="FungiDB:AB675_510"/>
<reference evidence="2 3" key="1">
    <citation type="submission" date="2015-06" db="EMBL/GenBank/DDBJ databases">
        <title>Draft genome of the ant-associated black yeast Phialophora attae CBS 131958.</title>
        <authorList>
            <person name="Moreno L.F."/>
            <person name="Stielow B.J."/>
            <person name="de Hoog S."/>
            <person name="Vicente V.A."/>
            <person name="Weiss V.A."/>
            <person name="de Vries M."/>
            <person name="Cruz L.M."/>
            <person name="Souza E.M."/>
        </authorList>
    </citation>
    <scope>NUCLEOTIDE SEQUENCE [LARGE SCALE GENOMIC DNA]</scope>
    <source>
        <strain evidence="2 3">CBS 131958</strain>
    </source>
</reference>
<dbReference type="OrthoDB" id="5374757at2759"/>
<organism evidence="2 3">
    <name type="scientific">Cyphellophora attinorum</name>
    <dbReference type="NCBI Taxonomy" id="1664694"/>
    <lineage>
        <taxon>Eukaryota</taxon>
        <taxon>Fungi</taxon>
        <taxon>Dikarya</taxon>
        <taxon>Ascomycota</taxon>
        <taxon>Pezizomycotina</taxon>
        <taxon>Eurotiomycetes</taxon>
        <taxon>Chaetothyriomycetidae</taxon>
        <taxon>Chaetothyriales</taxon>
        <taxon>Cyphellophoraceae</taxon>
        <taxon>Cyphellophora</taxon>
    </lineage>
</organism>
<protein>
    <submittedName>
        <fullName evidence="2">Uncharacterized protein</fullName>
    </submittedName>
</protein>
<dbReference type="PANTHER" id="PTHR40635">
    <property type="match status" value="1"/>
</dbReference>
<feature type="region of interest" description="Disordered" evidence="1">
    <location>
        <begin position="193"/>
        <end position="223"/>
    </location>
</feature>
<dbReference type="AlphaFoldDB" id="A0A0N1HB46"/>